<dbReference type="EMBL" id="BAAAUV010000028">
    <property type="protein sequence ID" value="GAA3235282.1"/>
    <property type="molecule type" value="Genomic_DNA"/>
</dbReference>
<evidence type="ECO:0000313" key="3">
    <source>
        <dbReference type="Proteomes" id="UP001501237"/>
    </source>
</evidence>
<dbReference type="GO" id="GO:0016787">
    <property type="term" value="F:hydrolase activity"/>
    <property type="evidence" value="ECO:0007669"/>
    <property type="project" value="UniProtKB-KW"/>
</dbReference>
<dbReference type="Pfam" id="PF00144">
    <property type="entry name" value="Beta-lactamase"/>
    <property type="match status" value="1"/>
</dbReference>
<evidence type="ECO:0000259" key="1">
    <source>
        <dbReference type="Pfam" id="PF00144"/>
    </source>
</evidence>
<dbReference type="Proteomes" id="UP001501237">
    <property type="component" value="Unassembled WGS sequence"/>
</dbReference>
<sequence>MRHIKLPSGKAGAFPFRLPPGALMRRRILSLVTAVALVAGSGGAVAATPAPEPGSVLSVLPGFDRLKASTTPVALNPAPRDLAVTVPVDGRDESLQEFLNKTAQGFVVLDGDRIVKEWYAPGYSQSTEFQSWSMAKSFTSDAVGIALAEGKIRSLDDTVEAYLPELSKSGYAGVSLRNLLRMTSGIAWNESSDDVPLHVSVSMGWFSTLQFASVRKRAEEPGTRYNYSSMNSAVLALVVARATGVPFHRYVQDRIWTPAGMASTAYVGNDSHGNGLGYCCIYARARDFARFGKMMLDGGSVAGRQVVPASWVTEATTPSPVNARYGLHWWLDGPDAFYASGLGGQLIYVDRKNHVVIVRTTLYNLDDDETMPMFRAVAAEVARTR</sequence>
<accession>A0ABP6QLI2</accession>
<reference evidence="3" key="1">
    <citation type="journal article" date="2019" name="Int. J. Syst. Evol. Microbiol.">
        <title>The Global Catalogue of Microorganisms (GCM) 10K type strain sequencing project: providing services to taxonomists for standard genome sequencing and annotation.</title>
        <authorList>
            <consortium name="The Broad Institute Genomics Platform"/>
            <consortium name="The Broad Institute Genome Sequencing Center for Infectious Disease"/>
            <person name="Wu L."/>
            <person name="Ma J."/>
        </authorList>
    </citation>
    <scope>NUCLEOTIDE SEQUENCE [LARGE SCALE GENOMIC DNA]</scope>
    <source>
        <strain evidence="3">JCM 9377</strain>
    </source>
</reference>
<dbReference type="SUPFAM" id="SSF56601">
    <property type="entry name" value="beta-lactamase/transpeptidase-like"/>
    <property type="match status" value="1"/>
</dbReference>
<name>A0ABP6QLI2_9ACTN</name>
<keyword evidence="2" id="KW-0378">Hydrolase</keyword>
<feature type="domain" description="Beta-lactamase-related" evidence="1">
    <location>
        <begin position="107"/>
        <end position="376"/>
    </location>
</feature>
<protein>
    <submittedName>
        <fullName evidence="2">Serine hydrolase</fullName>
    </submittedName>
</protein>
<organism evidence="2 3">
    <name type="scientific">Actinocorallia longicatena</name>
    <dbReference type="NCBI Taxonomy" id="111803"/>
    <lineage>
        <taxon>Bacteria</taxon>
        <taxon>Bacillati</taxon>
        <taxon>Actinomycetota</taxon>
        <taxon>Actinomycetes</taxon>
        <taxon>Streptosporangiales</taxon>
        <taxon>Thermomonosporaceae</taxon>
        <taxon>Actinocorallia</taxon>
    </lineage>
</organism>
<dbReference type="PANTHER" id="PTHR43283:SF7">
    <property type="entry name" value="BETA-LACTAMASE-RELATED DOMAIN-CONTAINING PROTEIN"/>
    <property type="match status" value="1"/>
</dbReference>
<dbReference type="InterPro" id="IPR050789">
    <property type="entry name" value="Diverse_Enzym_Activities"/>
</dbReference>
<proteinExistence type="predicted"/>
<dbReference type="Gene3D" id="3.40.710.10">
    <property type="entry name" value="DD-peptidase/beta-lactamase superfamily"/>
    <property type="match status" value="1"/>
</dbReference>
<dbReference type="InterPro" id="IPR012338">
    <property type="entry name" value="Beta-lactam/transpept-like"/>
</dbReference>
<gene>
    <name evidence="2" type="ORF">GCM10010468_68920</name>
</gene>
<dbReference type="InterPro" id="IPR001466">
    <property type="entry name" value="Beta-lactam-related"/>
</dbReference>
<evidence type="ECO:0000313" key="2">
    <source>
        <dbReference type="EMBL" id="GAA3235282.1"/>
    </source>
</evidence>
<dbReference type="PANTHER" id="PTHR43283">
    <property type="entry name" value="BETA-LACTAMASE-RELATED"/>
    <property type="match status" value="1"/>
</dbReference>
<comment type="caution">
    <text evidence="2">The sequence shown here is derived from an EMBL/GenBank/DDBJ whole genome shotgun (WGS) entry which is preliminary data.</text>
</comment>
<keyword evidence="3" id="KW-1185">Reference proteome</keyword>